<sequence>MEEKLSVEVLINKMDLLQHLETAKKSVTSRICLDDFFAIDDNEYTLLESELNELYPDFTFKVVPVFSGFALDLLITNKEAKKRYDAILKTKTYHDVYRFLYEKHGIHSSGSFTEDMSEKITDNEFDSLVNFHLSLSKMTKEAFKQQY</sequence>
<proteinExistence type="predicted"/>
<name>A0A8S5QYK8_9CAUD</name>
<accession>A0A8S5QYK8</accession>
<evidence type="ECO:0000313" key="1">
    <source>
        <dbReference type="EMBL" id="DAE24294.1"/>
    </source>
</evidence>
<protein>
    <submittedName>
        <fullName evidence="1">Uncharacterized protein</fullName>
    </submittedName>
</protein>
<dbReference type="EMBL" id="BK015771">
    <property type="protein sequence ID" value="DAE24294.1"/>
    <property type="molecule type" value="Genomic_DNA"/>
</dbReference>
<organism evidence="1">
    <name type="scientific">Siphoviridae sp. ctJhT5</name>
    <dbReference type="NCBI Taxonomy" id="2826242"/>
    <lineage>
        <taxon>Viruses</taxon>
        <taxon>Duplodnaviria</taxon>
        <taxon>Heunggongvirae</taxon>
        <taxon>Uroviricota</taxon>
        <taxon>Caudoviricetes</taxon>
    </lineage>
</organism>
<reference evidence="1" key="1">
    <citation type="journal article" date="2021" name="Proc. Natl. Acad. Sci. U.S.A.">
        <title>A Catalog of Tens of Thousands of Viruses from Human Metagenomes Reveals Hidden Associations with Chronic Diseases.</title>
        <authorList>
            <person name="Tisza M.J."/>
            <person name="Buck C.B."/>
        </authorList>
    </citation>
    <scope>NUCLEOTIDE SEQUENCE</scope>
    <source>
        <strain evidence="1">CtJhT5</strain>
    </source>
</reference>